<sequence>MECKVVKCASYCHGPSPKTVSSLILVIIAEVARDPPSTAIKFIFHSFGVESLGFF</sequence>
<reference evidence="1 2" key="1">
    <citation type="journal article" date="2012" name="MBio">
        <title>Comparative genome analysis of three eukaryotic parasites with differing abilities to transform leukocytes reveals key mediators of Theileria-induced leukocyte transformation.</title>
        <authorList>
            <person name="Hayashida K."/>
            <person name="Hara Y."/>
            <person name="Abe T."/>
            <person name="Yamasaki C."/>
            <person name="Toyoda A."/>
            <person name="Kosuge T."/>
            <person name="Suzuki Y."/>
            <person name="Sato Y."/>
            <person name="Kawashima S."/>
            <person name="Katayama T."/>
            <person name="Wakaguri H."/>
            <person name="Inoue N."/>
            <person name="Homma K."/>
            <person name="Tada-Umezaki M."/>
            <person name="Yagi Y."/>
            <person name="Fujii Y."/>
            <person name="Habara T."/>
            <person name="Kanehisa M."/>
            <person name="Watanabe H."/>
            <person name="Ito K."/>
            <person name="Gojobori T."/>
            <person name="Sugawara H."/>
            <person name="Imanishi T."/>
            <person name="Weir W."/>
            <person name="Gardner M."/>
            <person name="Pain A."/>
            <person name="Shiels B."/>
            <person name="Hattori M."/>
            <person name="Nene V."/>
            <person name="Sugimoto C."/>
        </authorList>
    </citation>
    <scope>NUCLEOTIDE SEQUENCE [LARGE SCALE GENOMIC DNA]</scope>
    <source>
        <strain evidence="1 2">Shintoku</strain>
    </source>
</reference>
<organism evidence="1 2">
    <name type="scientific">Theileria orientalis strain Shintoku</name>
    <dbReference type="NCBI Taxonomy" id="869250"/>
    <lineage>
        <taxon>Eukaryota</taxon>
        <taxon>Sar</taxon>
        <taxon>Alveolata</taxon>
        <taxon>Apicomplexa</taxon>
        <taxon>Aconoidasida</taxon>
        <taxon>Piroplasmida</taxon>
        <taxon>Theileriidae</taxon>
        <taxon>Theileria</taxon>
    </lineage>
</organism>
<gene>
    <name evidence="1" type="ORF">TOT_040000864</name>
</gene>
<evidence type="ECO:0000313" key="1">
    <source>
        <dbReference type="EMBL" id="BAM42496.1"/>
    </source>
</evidence>
<dbReference type="VEuPathDB" id="PiroplasmaDB:TOT_040000864"/>
<dbReference type="EMBL" id="AP011949">
    <property type="protein sequence ID" value="BAM42496.1"/>
    <property type="molecule type" value="Genomic_DNA"/>
</dbReference>
<protein>
    <submittedName>
        <fullName evidence="1">Uncharacterized protein</fullName>
    </submittedName>
</protein>
<dbReference type="Proteomes" id="UP000003786">
    <property type="component" value="Chromosome 4"/>
</dbReference>
<dbReference type="GeneID" id="20716899"/>
<keyword evidence="2" id="KW-1185">Reference proteome</keyword>
<dbReference type="KEGG" id="tot:TOT_040000864"/>
<dbReference type="AlphaFoldDB" id="J7MH29"/>
<evidence type="ECO:0000313" key="2">
    <source>
        <dbReference type="Proteomes" id="UP000003786"/>
    </source>
</evidence>
<name>J7MH29_THEOR</name>
<accession>J7MH29</accession>
<proteinExistence type="predicted"/>
<dbReference type="RefSeq" id="XP_009692797.1">
    <property type="nucleotide sequence ID" value="XM_009694502.1"/>
</dbReference>